<reference evidence="3" key="1">
    <citation type="journal article" date="2015" name="Nat. Genet.">
        <title>The genome and transcriptome of the zoonotic hookworm Ancylostoma ceylanicum identify infection-specific gene families.</title>
        <authorList>
            <person name="Schwarz E.M."/>
            <person name="Hu Y."/>
            <person name="Antoshechkin I."/>
            <person name="Miller M.M."/>
            <person name="Sternberg P.W."/>
            <person name="Aroian R.V."/>
        </authorList>
    </citation>
    <scope>NUCLEOTIDE SEQUENCE</scope>
    <source>
        <strain evidence="3">HY135</strain>
    </source>
</reference>
<dbReference type="EMBL" id="JARK01001680">
    <property type="protein sequence ID" value="EYB83050.1"/>
    <property type="molecule type" value="Genomic_DNA"/>
</dbReference>
<protein>
    <submittedName>
        <fullName evidence="2">Uncharacterized protein</fullName>
    </submittedName>
</protein>
<dbReference type="AlphaFoldDB" id="A0A016RXG7"/>
<gene>
    <name evidence="2" type="primary">Acey_s0344.g3082</name>
    <name evidence="2" type="ORF">Y032_0344g3082</name>
</gene>
<accession>A0A016RXG7</accession>
<feature type="chain" id="PRO_5001488686" evidence="1">
    <location>
        <begin position="22"/>
        <end position="103"/>
    </location>
</feature>
<keyword evidence="3" id="KW-1185">Reference proteome</keyword>
<evidence type="ECO:0000256" key="1">
    <source>
        <dbReference type="SAM" id="SignalP"/>
    </source>
</evidence>
<organism evidence="2 3">
    <name type="scientific">Ancylostoma ceylanicum</name>
    <dbReference type="NCBI Taxonomy" id="53326"/>
    <lineage>
        <taxon>Eukaryota</taxon>
        <taxon>Metazoa</taxon>
        <taxon>Ecdysozoa</taxon>
        <taxon>Nematoda</taxon>
        <taxon>Chromadorea</taxon>
        <taxon>Rhabditida</taxon>
        <taxon>Rhabditina</taxon>
        <taxon>Rhabditomorpha</taxon>
        <taxon>Strongyloidea</taxon>
        <taxon>Ancylostomatidae</taxon>
        <taxon>Ancylostomatinae</taxon>
        <taxon>Ancylostoma</taxon>
    </lineage>
</organism>
<sequence length="103" mass="11490">MLAAAFCFLFTTFTQIHTTSSQPWIEGDKTTEQLSDVQTAYAVDIDASTSLPSFMCMKINQYSVVFLRSTREARGIAPTLLNLNPSSTQGLNERKAEMTQFVK</sequence>
<dbReference type="Proteomes" id="UP000024635">
    <property type="component" value="Unassembled WGS sequence"/>
</dbReference>
<evidence type="ECO:0000313" key="3">
    <source>
        <dbReference type="Proteomes" id="UP000024635"/>
    </source>
</evidence>
<keyword evidence="1" id="KW-0732">Signal</keyword>
<feature type="signal peptide" evidence="1">
    <location>
        <begin position="1"/>
        <end position="21"/>
    </location>
</feature>
<evidence type="ECO:0000313" key="2">
    <source>
        <dbReference type="EMBL" id="EYB83050.1"/>
    </source>
</evidence>
<comment type="caution">
    <text evidence="2">The sequence shown here is derived from an EMBL/GenBank/DDBJ whole genome shotgun (WGS) entry which is preliminary data.</text>
</comment>
<name>A0A016RXG7_9BILA</name>
<proteinExistence type="predicted"/>